<evidence type="ECO:0000313" key="1">
    <source>
        <dbReference type="EMBL" id="CAI8022517.1"/>
    </source>
</evidence>
<accession>A0AA35S5G2</accession>
<dbReference type="Proteomes" id="UP001174909">
    <property type="component" value="Unassembled WGS sequence"/>
</dbReference>
<protein>
    <submittedName>
        <fullName evidence="1">Uncharacterized protein</fullName>
    </submittedName>
</protein>
<feature type="non-terminal residue" evidence="1">
    <location>
        <position position="75"/>
    </location>
</feature>
<keyword evidence="2" id="KW-1185">Reference proteome</keyword>
<comment type="caution">
    <text evidence="1">The sequence shown here is derived from an EMBL/GenBank/DDBJ whole genome shotgun (WGS) entry which is preliminary data.</text>
</comment>
<reference evidence="1" key="1">
    <citation type="submission" date="2023-03" db="EMBL/GenBank/DDBJ databases">
        <authorList>
            <person name="Steffen K."/>
            <person name="Cardenas P."/>
        </authorList>
    </citation>
    <scope>NUCLEOTIDE SEQUENCE</scope>
</reference>
<sequence>SSVGVEVTPGIKYKFELLSTVSQKWIIGFPLTKDIKIETTKNHFSSRHGGGVTLSENATVVTATRVDDAMAYTAL</sequence>
<dbReference type="AlphaFoldDB" id="A0AA35S5G2"/>
<gene>
    <name evidence="1" type="ORF">GBAR_LOCUS13212</name>
</gene>
<name>A0AA35S5G2_GEOBA</name>
<organism evidence="1 2">
    <name type="scientific">Geodia barretti</name>
    <name type="common">Barrett's horny sponge</name>
    <dbReference type="NCBI Taxonomy" id="519541"/>
    <lineage>
        <taxon>Eukaryota</taxon>
        <taxon>Metazoa</taxon>
        <taxon>Porifera</taxon>
        <taxon>Demospongiae</taxon>
        <taxon>Heteroscleromorpha</taxon>
        <taxon>Tetractinellida</taxon>
        <taxon>Astrophorina</taxon>
        <taxon>Geodiidae</taxon>
        <taxon>Geodia</taxon>
    </lineage>
</organism>
<dbReference type="EMBL" id="CASHTH010001961">
    <property type="protein sequence ID" value="CAI8022517.1"/>
    <property type="molecule type" value="Genomic_DNA"/>
</dbReference>
<feature type="non-terminal residue" evidence="1">
    <location>
        <position position="1"/>
    </location>
</feature>
<proteinExistence type="predicted"/>
<evidence type="ECO:0000313" key="2">
    <source>
        <dbReference type="Proteomes" id="UP001174909"/>
    </source>
</evidence>